<feature type="transmembrane region" description="Helical" evidence="6">
    <location>
        <begin position="101"/>
        <end position="121"/>
    </location>
</feature>
<dbReference type="PANTHER" id="PTHR14154">
    <property type="entry name" value="UPF0041 BRAIN PROTEIN 44-RELATED"/>
    <property type="match status" value="1"/>
</dbReference>
<reference evidence="7 8" key="1">
    <citation type="journal article" date="2021" name="Sci. Rep.">
        <title>Genome sequencing of the multicellular alga Astrephomene provides insights into convergent evolution of germ-soma differentiation.</title>
        <authorList>
            <person name="Yamashita S."/>
            <person name="Yamamoto K."/>
            <person name="Matsuzaki R."/>
            <person name="Suzuki S."/>
            <person name="Yamaguchi H."/>
            <person name="Hirooka S."/>
            <person name="Minakuchi Y."/>
            <person name="Miyagishima S."/>
            <person name="Kawachi M."/>
            <person name="Toyoda A."/>
            <person name="Nozaki H."/>
        </authorList>
    </citation>
    <scope>NUCLEOTIDE SEQUENCE [LARGE SCALE GENOMIC DNA]</scope>
    <source>
        <strain evidence="7 8">NIES-4017</strain>
    </source>
</reference>
<comment type="subcellular location">
    <subcellularLocation>
        <location evidence="1">Membrane</location>
        <topology evidence="1">Multi-pass membrane protein</topology>
    </subcellularLocation>
</comment>
<keyword evidence="3 6" id="KW-1133">Transmembrane helix</keyword>
<evidence type="ECO:0000256" key="4">
    <source>
        <dbReference type="ARBA" id="ARBA00023136"/>
    </source>
</evidence>
<proteinExistence type="predicted"/>
<protein>
    <submittedName>
        <fullName evidence="7">Uncharacterized protein</fullName>
    </submittedName>
</protein>
<evidence type="ECO:0000256" key="5">
    <source>
        <dbReference type="SAM" id="MobiDB-lite"/>
    </source>
</evidence>
<evidence type="ECO:0000256" key="3">
    <source>
        <dbReference type="ARBA" id="ARBA00022989"/>
    </source>
</evidence>
<dbReference type="SUPFAM" id="SSF103511">
    <property type="entry name" value="Chlorophyll a-b binding protein"/>
    <property type="match status" value="2"/>
</dbReference>
<dbReference type="EMBL" id="BMAR01000052">
    <property type="protein sequence ID" value="GFR51633.1"/>
    <property type="molecule type" value="Genomic_DNA"/>
</dbReference>
<feature type="transmembrane region" description="Helical" evidence="6">
    <location>
        <begin position="69"/>
        <end position="89"/>
    </location>
</feature>
<dbReference type="AlphaFoldDB" id="A0AAD3HSM3"/>
<feature type="region of interest" description="Disordered" evidence="5">
    <location>
        <begin position="154"/>
        <end position="178"/>
    </location>
</feature>
<keyword evidence="8" id="KW-1185">Reference proteome</keyword>
<gene>
    <name evidence="7" type="ORF">Agub_g13989</name>
</gene>
<dbReference type="GO" id="GO:0009507">
    <property type="term" value="C:chloroplast"/>
    <property type="evidence" value="ECO:0007669"/>
    <property type="project" value="UniProtKB-SubCell"/>
</dbReference>
<dbReference type="GO" id="GO:0016020">
    <property type="term" value="C:membrane"/>
    <property type="evidence" value="ECO:0007669"/>
    <property type="project" value="UniProtKB-SubCell"/>
</dbReference>
<dbReference type="Proteomes" id="UP001054857">
    <property type="component" value="Unassembled WGS sequence"/>
</dbReference>
<accession>A0AAD3HSM3</accession>
<keyword evidence="2 6" id="KW-0812">Transmembrane</keyword>
<keyword evidence="4 6" id="KW-0472">Membrane</keyword>
<comment type="caution">
    <text evidence="7">The sequence shown here is derived from an EMBL/GenBank/DDBJ whole genome shotgun (WGS) entry which is preliminary data.</text>
</comment>
<evidence type="ECO:0000313" key="8">
    <source>
        <dbReference type="Proteomes" id="UP001054857"/>
    </source>
</evidence>
<evidence type="ECO:0000256" key="1">
    <source>
        <dbReference type="ARBA" id="ARBA00004141"/>
    </source>
</evidence>
<feature type="region of interest" description="Disordered" evidence="5">
    <location>
        <begin position="221"/>
        <end position="245"/>
    </location>
</feature>
<evidence type="ECO:0000256" key="6">
    <source>
        <dbReference type="SAM" id="Phobius"/>
    </source>
</evidence>
<sequence length="312" mass="31658">MTLRMNASRPTAAHVARHGALPRRVPRLLTTRVRAEKSALAKLSDAMGMPTDEGYFGFTPFSEMWVGRWAMIGFVSSVAVEFATGKGTLAQLGLSAPSTPLLAALLLLSGGATAAASAVTVQQLRQRSMSRTQLERYRSFLGLTRGDELAAESAARSLKGGRPLAPAPPPSASAGAAAAAAAATSTAGDTAPTMEAATTLIAEKEEGRAAGGSLTGVVSTSSAAAADARPQQAPTQPAAAATSSRNATLTAEELYGLDEGKYARDVEIANGRAAMLGFLAAVLVEAGSGRGILAQLVLYGKLSGLLGAASGF</sequence>
<name>A0AAD3HSM3_9CHLO</name>
<organism evidence="7 8">
    <name type="scientific">Astrephomene gubernaculifera</name>
    <dbReference type="NCBI Taxonomy" id="47775"/>
    <lineage>
        <taxon>Eukaryota</taxon>
        <taxon>Viridiplantae</taxon>
        <taxon>Chlorophyta</taxon>
        <taxon>core chlorophytes</taxon>
        <taxon>Chlorophyceae</taxon>
        <taxon>CS clade</taxon>
        <taxon>Chlamydomonadales</taxon>
        <taxon>Astrephomenaceae</taxon>
        <taxon>Astrephomene</taxon>
    </lineage>
</organism>
<feature type="compositionally biased region" description="Low complexity" evidence="5">
    <location>
        <begin position="221"/>
        <end position="244"/>
    </location>
</feature>
<dbReference type="Gene3D" id="1.10.3460.10">
    <property type="entry name" value="Chlorophyll a/b binding protein domain"/>
    <property type="match status" value="1"/>
</dbReference>
<evidence type="ECO:0000313" key="7">
    <source>
        <dbReference type="EMBL" id="GFR51633.1"/>
    </source>
</evidence>
<evidence type="ECO:0000256" key="2">
    <source>
        <dbReference type="ARBA" id="ARBA00022692"/>
    </source>
</evidence>